<protein>
    <submittedName>
        <fullName evidence="3">Arylesterase</fullName>
    </submittedName>
</protein>
<dbReference type="SUPFAM" id="SSF52266">
    <property type="entry name" value="SGNH hydrolase"/>
    <property type="match status" value="1"/>
</dbReference>
<dbReference type="CDD" id="cd01822">
    <property type="entry name" value="Lysophospholipase_L1_like"/>
    <property type="match status" value="1"/>
</dbReference>
<dbReference type="EMBL" id="CP034464">
    <property type="protein sequence ID" value="AZP14571.1"/>
    <property type="molecule type" value="Genomic_DNA"/>
</dbReference>
<keyword evidence="4" id="KW-1185">Reference proteome</keyword>
<proteinExistence type="predicted"/>
<feature type="domain" description="SGNH hydrolase-type esterase" evidence="2">
    <location>
        <begin position="30"/>
        <end position="191"/>
    </location>
</feature>
<dbReference type="InterPro" id="IPR036514">
    <property type="entry name" value="SGNH_hydro_sf"/>
</dbReference>
<feature type="chain" id="PRO_5019229734" evidence="1">
    <location>
        <begin position="22"/>
        <end position="207"/>
    </location>
</feature>
<dbReference type="OrthoDB" id="9786188at2"/>
<accession>A0A3S9HR41</accession>
<dbReference type="PANTHER" id="PTHR30383:SF24">
    <property type="entry name" value="THIOESTERASE 1_PROTEASE 1_LYSOPHOSPHOLIPASE L1"/>
    <property type="match status" value="1"/>
</dbReference>
<evidence type="ECO:0000256" key="1">
    <source>
        <dbReference type="SAM" id="SignalP"/>
    </source>
</evidence>
<dbReference type="AlphaFoldDB" id="A0A3S9HR41"/>
<dbReference type="GO" id="GO:0006629">
    <property type="term" value="P:lipid metabolic process"/>
    <property type="evidence" value="ECO:0007669"/>
    <property type="project" value="InterPro"/>
</dbReference>
<keyword evidence="1" id="KW-0732">Signal</keyword>
<dbReference type="GO" id="GO:0004622">
    <property type="term" value="F:phosphatidylcholine lysophospholipase activity"/>
    <property type="evidence" value="ECO:0007669"/>
    <property type="project" value="TreeGrafter"/>
</dbReference>
<feature type="signal peptide" evidence="1">
    <location>
        <begin position="1"/>
        <end position="21"/>
    </location>
</feature>
<dbReference type="Proteomes" id="UP000275663">
    <property type="component" value="Chromosome"/>
</dbReference>
<name>A0A3S9HR41_9BURK</name>
<sequence>MRMMKLGGVLFLLCISLEVCAKSAAVKVLVLGDSLSAGFGIRSEYGWVRLMQQDLQTRHGVQLLNASVSGETSSGGLTRLPALLRDYQPGIVVLELGGNDGLRGQPLTLLESNLQAMIDAALGSGARVLLVGMQIPGSYGARYSKQFKEIFPKIAAKNKLSLVPFLLEAVAVHPEWMQTDGIHPKEEGQARMKENVLPFLLPMLKLK</sequence>
<dbReference type="PROSITE" id="PS01098">
    <property type="entry name" value="LIPASE_GDSL_SER"/>
    <property type="match status" value="1"/>
</dbReference>
<evidence type="ECO:0000259" key="2">
    <source>
        <dbReference type="Pfam" id="PF13472"/>
    </source>
</evidence>
<reference evidence="3 4" key="1">
    <citation type="journal article" date="2011" name="Int. J. Syst. Evol. Microbiol.">
        <title>Description of Undibacterium oligocarboniphilum sp. nov., isolated from purified water, and Undibacterium pigrum strain CCUG 49012 as the type strain of Undibacterium parvum sp. nov., and emended descriptions of the genus Undibacterium and the species Undibacterium pigrum.</title>
        <authorList>
            <person name="Eder W."/>
            <person name="Wanner G."/>
            <person name="Ludwig W."/>
            <person name="Busse H.J."/>
            <person name="Ziemke-Kageler F."/>
            <person name="Lang E."/>
        </authorList>
    </citation>
    <scope>NUCLEOTIDE SEQUENCE [LARGE SCALE GENOMIC DNA]</scope>
    <source>
        <strain evidence="3 4">DSM 23061</strain>
    </source>
</reference>
<evidence type="ECO:0000313" key="3">
    <source>
        <dbReference type="EMBL" id="AZP14571.1"/>
    </source>
</evidence>
<dbReference type="KEGG" id="upv:EJN92_13820"/>
<dbReference type="Gene3D" id="3.40.50.1110">
    <property type="entry name" value="SGNH hydrolase"/>
    <property type="match status" value="1"/>
</dbReference>
<evidence type="ECO:0000313" key="4">
    <source>
        <dbReference type="Proteomes" id="UP000275663"/>
    </source>
</evidence>
<organism evidence="3 4">
    <name type="scientific">Undibacterium parvum</name>
    <dbReference type="NCBI Taxonomy" id="401471"/>
    <lineage>
        <taxon>Bacteria</taxon>
        <taxon>Pseudomonadati</taxon>
        <taxon>Pseudomonadota</taxon>
        <taxon>Betaproteobacteria</taxon>
        <taxon>Burkholderiales</taxon>
        <taxon>Oxalobacteraceae</taxon>
        <taxon>Undibacterium</taxon>
    </lineage>
</organism>
<dbReference type="InterPro" id="IPR051532">
    <property type="entry name" value="Ester_Hydrolysis_Enzymes"/>
</dbReference>
<gene>
    <name evidence="3" type="ORF">EJN92_13820</name>
</gene>
<dbReference type="Pfam" id="PF13472">
    <property type="entry name" value="Lipase_GDSL_2"/>
    <property type="match status" value="1"/>
</dbReference>
<dbReference type="InterPro" id="IPR008265">
    <property type="entry name" value="Lipase_GDSL_AS"/>
</dbReference>
<dbReference type="InterPro" id="IPR013830">
    <property type="entry name" value="SGNH_hydro"/>
</dbReference>
<dbReference type="PANTHER" id="PTHR30383">
    <property type="entry name" value="THIOESTERASE 1/PROTEASE 1/LYSOPHOSPHOLIPASE L1"/>
    <property type="match status" value="1"/>
</dbReference>